<keyword evidence="7" id="KW-0378">Hydrolase</keyword>
<gene>
    <name evidence="11" type="ORF">JO380_000856</name>
</gene>
<dbReference type="Gene3D" id="2.60.40.10">
    <property type="entry name" value="Immunoglobulins"/>
    <property type="match status" value="3"/>
</dbReference>
<evidence type="ECO:0000256" key="7">
    <source>
        <dbReference type="ARBA" id="ARBA00023295"/>
    </source>
</evidence>
<reference evidence="11 12" key="1">
    <citation type="submission" date="2023-07" db="EMBL/GenBank/DDBJ databases">
        <title>Sequencing the genomes of 1000 actinobacteria strains.</title>
        <authorList>
            <person name="Klenk H.-P."/>
        </authorList>
    </citation>
    <scope>NUCLEOTIDE SEQUENCE [LARGE SCALE GENOMIC DNA]</scope>
    <source>
        <strain evidence="11 12">DSM 14785</strain>
    </source>
</reference>
<dbReference type="InterPro" id="IPR011044">
    <property type="entry name" value="Quino_amine_DH_bsu"/>
</dbReference>
<keyword evidence="8" id="KW-0624">Polysaccharide degradation</keyword>
<keyword evidence="7" id="KW-0326">Glycosidase</keyword>
<evidence type="ECO:0000259" key="10">
    <source>
        <dbReference type="PROSITE" id="PS50853"/>
    </source>
</evidence>
<keyword evidence="3" id="KW-0964">Secreted</keyword>
<dbReference type="Proteomes" id="UP001240250">
    <property type="component" value="Unassembled WGS sequence"/>
</dbReference>
<dbReference type="InterPro" id="IPR013783">
    <property type="entry name" value="Ig-like_fold"/>
</dbReference>
<evidence type="ECO:0000256" key="8">
    <source>
        <dbReference type="ARBA" id="ARBA00023326"/>
    </source>
</evidence>
<dbReference type="InterPro" id="IPR003961">
    <property type="entry name" value="FN3_dom"/>
</dbReference>
<dbReference type="RefSeq" id="WP_082740003.1">
    <property type="nucleotide sequence ID" value="NZ_JAUSVM010000001.1"/>
</dbReference>
<comment type="subcellular location">
    <subcellularLocation>
        <location evidence="1">Cell projection</location>
    </subcellularLocation>
    <subcellularLocation>
        <location evidence="2">Secreted</location>
    </subcellularLocation>
</comment>
<evidence type="ECO:0000313" key="12">
    <source>
        <dbReference type="Proteomes" id="UP001240250"/>
    </source>
</evidence>
<dbReference type="Pfam" id="PF13385">
    <property type="entry name" value="Laminin_G_3"/>
    <property type="match status" value="2"/>
</dbReference>
<protein>
    <submittedName>
        <fullName evidence="11">Fibronectin type 3 domain-containing protein</fullName>
    </submittedName>
</protein>
<dbReference type="InterPro" id="IPR001791">
    <property type="entry name" value="Laminin_G"/>
</dbReference>
<keyword evidence="5" id="KW-1015">Disulfide bond</keyword>
<feature type="domain" description="Fibronectin type-III" evidence="10">
    <location>
        <begin position="415"/>
        <end position="512"/>
    </location>
</feature>
<dbReference type="InterPro" id="IPR036116">
    <property type="entry name" value="FN3_sf"/>
</dbReference>
<dbReference type="InterPro" id="IPR055372">
    <property type="entry name" value="CBM96"/>
</dbReference>
<evidence type="ECO:0000256" key="2">
    <source>
        <dbReference type="ARBA" id="ARBA00004613"/>
    </source>
</evidence>
<feature type="domain" description="Fibronectin type-III" evidence="10">
    <location>
        <begin position="1087"/>
        <end position="1182"/>
    </location>
</feature>
<keyword evidence="12" id="KW-1185">Reference proteome</keyword>
<evidence type="ECO:0000256" key="9">
    <source>
        <dbReference type="SAM" id="SignalP"/>
    </source>
</evidence>
<dbReference type="PROSITE" id="PS50853">
    <property type="entry name" value="FN3"/>
    <property type="match status" value="2"/>
</dbReference>
<keyword evidence="4 9" id="KW-0732">Signal</keyword>
<sequence length="1352" mass="139085">MVRKSKIVAAVATVVLGAAALVAAPVGAAPAQALTPGVAFSADSLPTWQTNGVVWSLAAAGDKVFAGGTFSQLRPPSGGSGSAIPVTGLVALDTTTGQPTSCRPQLSVGSGITVRALATSPDGATLYVGGLFGRVDSTYANKIAAVDVATCTVRSTFTAPSVSATVRALAATPDVLYVGGDFRTVGGERRDYFAALDARTGALLPWRADADAVGRAIAVSPDGGTVMLGGDFFTVGGANSHSLAAVDAGTGAVTRTYPRGFIPDTSVTKAVDAGQAGFYVGNEGTGGGVFDGRLALAYGSLDQVWRDTCLGATQAVLEHDGLLYAGHHAHDCESMGWFTEGKRTHLTAQRVDDAQLAGWYPDTNDGIGESIGPRALAVATAGSQQYLWVGGEFTTTNGSAQQGLTRFGQVDTGAPPVPTVTVESTTTGAVHVRWRSVVDPDDSELAYEVFRNGGATPIATVRVASSFWTRPQGSFVDTSVTPGQTYSYRVRATDGTNVSALSGAASVAARSSDVAYPAAVLADQPSLYWRYEEGSGGVAWDSAGQGRNGVLTGTPAFRSTTSPVGDGGWAMGFGDGRTAHSDWIEQGPSTYSVETWFRTTSTQGGKIVGFGNGQSNRMSPAALRTSGSYDRHVYMTDAGKLVFGVYTGSTQTVTSPRSYNDGEWHHVVATQGAAGMTMYVDGVPVGRNGTTTAQSYKGSWRVGGDNLDGWPSQPSSRYFGGDVDETAVYPTALTAAQVQAHYTASGRTLPGQTPPPDAYGQAVHALGPDLFWRLGETGGTTAADSGPYGATGSYQGAVTLGADSPVVGTDGRGVRFRNGGGNVVSDLSTTNPSTYSLELWFSSTTNRGGKLIGFGDNRTGLSGNYDRHVYLQDDGRLVFGVWTGSANTITTPAPYNDGAWHHVVATQSPADGMRLYVDGALVGTNPQGAAQAYTGYWKVGGDPTWGSSSPYLVGSVDEVAVYPAVLTAAQVAQHHALGTGTPPPDLTAPSTPGDLAATAGESDAALTWSAATDDVGVVAYEVHRSSDPAFTPSAETHLGDVAAPGYADAALAPGTYTYRVLARDAAGNVGAASAPVTVTVTGPDTAAPSAPTALTAGVTGTTVQLSWTAATDDRGVTGYDVHRSTDPGFVPSEATRVAQVTATTWTDTGLAIGSYTYRVVARDAAGNTGPPSDPATATVAPSTDPVTVVLAPTEDTWVNQSAPTTPQGTFNQLSARGGTPFQATYLKFDLPPAPAGLRLTGAALRVRTTTAASAGSVDPYTWQWAESGWSQATLVYAGRPALSGVVVGTWPGGSVPSTVYTTPLDPLVFDGRLGATQTLALTSTSTDNVWLWSSEHTTASYRPQLTLTFEAS</sequence>
<keyword evidence="8" id="KW-0119">Carbohydrate metabolism</keyword>
<feature type="signal peptide" evidence="9">
    <location>
        <begin position="1"/>
        <end position="28"/>
    </location>
</feature>
<dbReference type="Pfam" id="PF00041">
    <property type="entry name" value="fn3"/>
    <property type="match status" value="1"/>
</dbReference>
<dbReference type="SUPFAM" id="SSF49899">
    <property type="entry name" value="Concanavalin A-like lectins/glucanases"/>
    <property type="match status" value="2"/>
</dbReference>
<dbReference type="Pfam" id="PF24517">
    <property type="entry name" value="CBM96"/>
    <property type="match status" value="1"/>
</dbReference>
<evidence type="ECO:0000256" key="1">
    <source>
        <dbReference type="ARBA" id="ARBA00004316"/>
    </source>
</evidence>
<evidence type="ECO:0000256" key="4">
    <source>
        <dbReference type="ARBA" id="ARBA00022729"/>
    </source>
</evidence>
<organism evidence="11 12">
    <name type="scientific">Cellulomonas iranensis</name>
    <dbReference type="NCBI Taxonomy" id="76862"/>
    <lineage>
        <taxon>Bacteria</taxon>
        <taxon>Bacillati</taxon>
        <taxon>Actinomycetota</taxon>
        <taxon>Actinomycetes</taxon>
        <taxon>Micrococcales</taxon>
        <taxon>Cellulomonadaceae</taxon>
        <taxon>Cellulomonas</taxon>
    </lineage>
</organism>
<evidence type="ECO:0000256" key="3">
    <source>
        <dbReference type="ARBA" id="ARBA00022525"/>
    </source>
</evidence>
<dbReference type="Gene3D" id="2.60.120.200">
    <property type="match status" value="2"/>
</dbReference>
<dbReference type="SMART" id="SM00060">
    <property type="entry name" value="FN3"/>
    <property type="match status" value="3"/>
</dbReference>
<dbReference type="SUPFAM" id="SSF50969">
    <property type="entry name" value="YVTN repeat-like/Quinoprotein amine dehydrogenase"/>
    <property type="match status" value="1"/>
</dbReference>
<evidence type="ECO:0000313" key="11">
    <source>
        <dbReference type="EMBL" id="MDQ0424475.1"/>
    </source>
</evidence>
<dbReference type="EMBL" id="JAUSVM010000001">
    <property type="protein sequence ID" value="MDQ0424475.1"/>
    <property type="molecule type" value="Genomic_DNA"/>
</dbReference>
<evidence type="ECO:0000256" key="5">
    <source>
        <dbReference type="ARBA" id="ARBA00023157"/>
    </source>
</evidence>
<keyword evidence="6" id="KW-0966">Cell projection</keyword>
<dbReference type="SMART" id="SM00560">
    <property type="entry name" value="LamGL"/>
    <property type="match status" value="1"/>
</dbReference>
<dbReference type="CDD" id="cd00063">
    <property type="entry name" value="FN3"/>
    <property type="match status" value="3"/>
</dbReference>
<feature type="chain" id="PRO_5045684608" evidence="9">
    <location>
        <begin position="29"/>
        <end position="1352"/>
    </location>
</feature>
<dbReference type="InterPro" id="IPR013320">
    <property type="entry name" value="ConA-like_dom_sf"/>
</dbReference>
<dbReference type="SUPFAM" id="SSF49265">
    <property type="entry name" value="Fibronectin type III"/>
    <property type="match status" value="2"/>
</dbReference>
<dbReference type="SMART" id="SM00282">
    <property type="entry name" value="LamG"/>
    <property type="match status" value="2"/>
</dbReference>
<name>A0ABU0GGK0_9CELL</name>
<proteinExistence type="predicted"/>
<dbReference type="InterPro" id="IPR006558">
    <property type="entry name" value="LamG-like"/>
</dbReference>
<evidence type="ECO:0000256" key="6">
    <source>
        <dbReference type="ARBA" id="ARBA00023273"/>
    </source>
</evidence>
<dbReference type="CDD" id="cd00110">
    <property type="entry name" value="LamG"/>
    <property type="match status" value="2"/>
</dbReference>
<comment type="caution">
    <text evidence="11">The sequence shown here is derived from an EMBL/GenBank/DDBJ whole genome shotgun (WGS) entry which is preliminary data.</text>
</comment>
<dbReference type="NCBIfam" id="NF033679">
    <property type="entry name" value="DNRLRE_dom"/>
    <property type="match status" value="1"/>
</dbReference>
<accession>A0ABU0GGK0</accession>